<protein>
    <submittedName>
        <fullName evidence="1">Uncharacterized protein</fullName>
    </submittedName>
</protein>
<name>A0A6J5KWC8_9CAUD</name>
<gene>
    <name evidence="1" type="ORF">UFOVP89_21</name>
</gene>
<proteinExistence type="predicted"/>
<organism evidence="1">
    <name type="scientific">uncultured Caudovirales phage</name>
    <dbReference type="NCBI Taxonomy" id="2100421"/>
    <lineage>
        <taxon>Viruses</taxon>
        <taxon>Duplodnaviria</taxon>
        <taxon>Heunggongvirae</taxon>
        <taxon>Uroviricota</taxon>
        <taxon>Caudoviricetes</taxon>
        <taxon>Peduoviridae</taxon>
        <taxon>Maltschvirus</taxon>
        <taxon>Maltschvirus maltsch</taxon>
    </lineage>
</organism>
<sequence length="93" mass="10601">MVYRNTKLTKLLRELPCQCCGRLSETVCAAHRNEGKGMGIKVSDALVAAMCSSCHFELDNGKALSKEDRRAMWNRAYIGTMQYLWEHGYIEIK</sequence>
<evidence type="ECO:0000313" key="1">
    <source>
        <dbReference type="EMBL" id="CAB4126361.1"/>
    </source>
</evidence>
<accession>A0A6J5KWC8</accession>
<dbReference type="EMBL" id="LR796197">
    <property type="protein sequence ID" value="CAB4126361.1"/>
    <property type="molecule type" value="Genomic_DNA"/>
</dbReference>
<dbReference type="Gene3D" id="3.30.50.20">
    <property type="entry name" value="prophage-derive protein ybcO"/>
    <property type="match status" value="1"/>
</dbReference>
<reference evidence="1" key="1">
    <citation type="submission" date="2020-04" db="EMBL/GenBank/DDBJ databases">
        <authorList>
            <person name="Chiriac C."/>
            <person name="Salcher M."/>
            <person name="Ghai R."/>
            <person name="Kavagutti S V."/>
        </authorList>
    </citation>
    <scope>NUCLEOTIDE SEQUENCE</scope>
</reference>